<dbReference type="EMBL" id="VIWP01000015">
    <property type="protein sequence ID" value="TWF46324.1"/>
    <property type="molecule type" value="Genomic_DNA"/>
</dbReference>
<keyword evidence="2" id="KW-1185">Reference proteome</keyword>
<sequence length="122" mass="13965">MLWGMSETGQVYSFGGKTMELSIETPEFQLSKIFPNENQADIARVDAARPLFEGDAVGRIQVGTRKLQNTNLDWSALKETHPETGFAYFREQSRYQRFRLNVSGDWKKAYALQIDGRVSGRR</sequence>
<reference evidence="1 2" key="1">
    <citation type="submission" date="2019-06" db="EMBL/GenBank/DDBJ databases">
        <title>Sorghum-associated microbial communities from plants grown in Nebraska, USA.</title>
        <authorList>
            <person name="Schachtman D."/>
        </authorList>
    </citation>
    <scope>NUCLEOTIDE SEQUENCE [LARGE SCALE GENOMIC DNA]</scope>
    <source>
        <strain evidence="1 2">1225</strain>
    </source>
</reference>
<organism evidence="1 2">
    <name type="scientific">Neorhizobium alkalisoli</name>
    <dbReference type="NCBI Taxonomy" id="528178"/>
    <lineage>
        <taxon>Bacteria</taxon>
        <taxon>Pseudomonadati</taxon>
        <taxon>Pseudomonadota</taxon>
        <taxon>Alphaproteobacteria</taxon>
        <taxon>Hyphomicrobiales</taxon>
        <taxon>Rhizobiaceae</taxon>
        <taxon>Rhizobium/Agrobacterium group</taxon>
        <taxon>Neorhizobium</taxon>
    </lineage>
</organism>
<evidence type="ECO:0000313" key="2">
    <source>
        <dbReference type="Proteomes" id="UP000320653"/>
    </source>
</evidence>
<dbReference type="Proteomes" id="UP000320653">
    <property type="component" value="Unassembled WGS sequence"/>
</dbReference>
<evidence type="ECO:0000313" key="1">
    <source>
        <dbReference type="EMBL" id="TWF46324.1"/>
    </source>
</evidence>
<comment type="caution">
    <text evidence="1">The sequence shown here is derived from an EMBL/GenBank/DDBJ whole genome shotgun (WGS) entry which is preliminary data.</text>
</comment>
<protein>
    <submittedName>
        <fullName evidence="1">Uncharacterized protein</fullName>
    </submittedName>
</protein>
<accession>A0A561Q7G4</accession>
<gene>
    <name evidence="1" type="ORF">FHW37_11519</name>
</gene>
<dbReference type="RefSeq" id="WP_246691007.1">
    <property type="nucleotide sequence ID" value="NZ_VIWP01000015.1"/>
</dbReference>
<dbReference type="AlphaFoldDB" id="A0A561Q7G4"/>
<proteinExistence type="predicted"/>
<name>A0A561Q7G4_9HYPH</name>